<evidence type="ECO:0000313" key="3">
    <source>
        <dbReference type="Proteomes" id="UP001396334"/>
    </source>
</evidence>
<gene>
    <name evidence="2" type="ORF">V6N11_050127</name>
</gene>
<keyword evidence="1" id="KW-0812">Transmembrane</keyword>
<comment type="caution">
    <text evidence="2">The sequence shown here is derived from an EMBL/GenBank/DDBJ whole genome shotgun (WGS) entry which is preliminary data.</text>
</comment>
<dbReference type="EMBL" id="JBBPBN010000007">
    <property type="protein sequence ID" value="KAK9033947.1"/>
    <property type="molecule type" value="Genomic_DNA"/>
</dbReference>
<organism evidence="2 3">
    <name type="scientific">Hibiscus sabdariffa</name>
    <name type="common">roselle</name>
    <dbReference type="NCBI Taxonomy" id="183260"/>
    <lineage>
        <taxon>Eukaryota</taxon>
        <taxon>Viridiplantae</taxon>
        <taxon>Streptophyta</taxon>
        <taxon>Embryophyta</taxon>
        <taxon>Tracheophyta</taxon>
        <taxon>Spermatophyta</taxon>
        <taxon>Magnoliopsida</taxon>
        <taxon>eudicotyledons</taxon>
        <taxon>Gunneridae</taxon>
        <taxon>Pentapetalae</taxon>
        <taxon>rosids</taxon>
        <taxon>malvids</taxon>
        <taxon>Malvales</taxon>
        <taxon>Malvaceae</taxon>
        <taxon>Malvoideae</taxon>
        <taxon>Hibiscus</taxon>
    </lineage>
</organism>
<keyword evidence="1" id="KW-1133">Transmembrane helix</keyword>
<evidence type="ECO:0000313" key="2">
    <source>
        <dbReference type="EMBL" id="KAK9033947.1"/>
    </source>
</evidence>
<keyword evidence="3" id="KW-1185">Reference proteome</keyword>
<protein>
    <submittedName>
        <fullName evidence="2">Uncharacterized protein</fullName>
    </submittedName>
</protein>
<reference evidence="2 3" key="1">
    <citation type="journal article" date="2024" name="G3 (Bethesda)">
        <title>Genome assembly of Hibiscus sabdariffa L. provides insights into metabolisms of medicinal natural products.</title>
        <authorList>
            <person name="Kim T."/>
        </authorList>
    </citation>
    <scope>NUCLEOTIDE SEQUENCE [LARGE SCALE GENOMIC DNA]</scope>
    <source>
        <strain evidence="2">TK-2024</strain>
        <tissue evidence="2">Old leaves</tissue>
    </source>
</reference>
<sequence>MNDSGIDVVVDVLVAPIGVVQAVSLQVVPPNLTIASGGKLVVVVPIDSTVDSGNATTFEVVVATTVVFAASVIGVLMNPVLAEFDGRKDGAHSVRRDPPTSLPVKHVLGGSDPPKTKWALSNFIVVPLREAKHTRAGMSSYKKSSAEVER</sequence>
<accession>A0ABR2T9A1</accession>
<proteinExistence type="predicted"/>
<feature type="transmembrane region" description="Helical" evidence="1">
    <location>
        <begin position="60"/>
        <end position="81"/>
    </location>
</feature>
<dbReference type="Proteomes" id="UP001396334">
    <property type="component" value="Unassembled WGS sequence"/>
</dbReference>
<evidence type="ECO:0000256" key="1">
    <source>
        <dbReference type="SAM" id="Phobius"/>
    </source>
</evidence>
<name>A0ABR2T9A1_9ROSI</name>
<keyword evidence="1" id="KW-0472">Membrane</keyword>